<protein>
    <submittedName>
        <fullName evidence="1">Uncharacterized protein</fullName>
    </submittedName>
</protein>
<name>A0A7V5NYJ9_9BACT</name>
<proteinExistence type="predicted"/>
<gene>
    <name evidence="1" type="ORF">ENJ96_00685</name>
</gene>
<dbReference type="Proteomes" id="UP000886101">
    <property type="component" value="Unassembled WGS sequence"/>
</dbReference>
<dbReference type="EMBL" id="DROK01000020">
    <property type="protein sequence ID" value="HHI96352.1"/>
    <property type="molecule type" value="Genomic_DNA"/>
</dbReference>
<accession>A0A7V5NYJ9</accession>
<sequence length="71" mass="8569">MNVDRKLLEQIKKKVQEELVKREAESLEYWLNELQKVYAKGHQTLPELKSDLRQFMDRLKNRIQTLKTKGL</sequence>
<organism evidence="1">
    <name type="scientific">Thermodesulfatator atlanticus</name>
    <dbReference type="NCBI Taxonomy" id="501497"/>
    <lineage>
        <taxon>Bacteria</taxon>
        <taxon>Pseudomonadati</taxon>
        <taxon>Thermodesulfobacteriota</taxon>
        <taxon>Thermodesulfobacteria</taxon>
        <taxon>Thermodesulfobacteriales</taxon>
        <taxon>Thermodesulfatatoraceae</taxon>
        <taxon>Thermodesulfatator</taxon>
    </lineage>
</organism>
<dbReference type="AlphaFoldDB" id="A0A7V5NYJ9"/>
<comment type="caution">
    <text evidence="1">The sequence shown here is derived from an EMBL/GenBank/DDBJ whole genome shotgun (WGS) entry which is preliminary data.</text>
</comment>
<evidence type="ECO:0000313" key="1">
    <source>
        <dbReference type="EMBL" id="HHI96352.1"/>
    </source>
</evidence>
<reference evidence="1" key="1">
    <citation type="journal article" date="2020" name="mSystems">
        <title>Genome- and Community-Level Interaction Insights into Carbon Utilization and Element Cycling Functions of Hydrothermarchaeota in Hydrothermal Sediment.</title>
        <authorList>
            <person name="Zhou Z."/>
            <person name="Liu Y."/>
            <person name="Xu W."/>
            <person name="Pan J."/>
            <person name="Luo Z.H."/>
            <person name="Li M."/>
        </authorList>
    </citation>
    <scope>NUCLEOTIDE SEQUENCE [LARGE SCALE GENOMIC DNA]</scope>
    <source>
        <strain evidence="1">HyVt-533</strain>
    </source>
</reference>